<name>A0ABU4FYB8_9BACL</name>
<comment type="caution">
    <text evidence="2">The sequence shown here is derived from an EMBL/GenBank/DDBJ whole genome shotgun (WGS) entry which is preliminary data.</text>
</comment>
<keyword evidence="1" id="KW-1133">Transmembrane helix</keyword>
<feature type="transmembrane region" description="Helical" evidence="1">
    <location>
        <begin position="40"/>
        <end position="59"/>
    </location>
</feature>
<keyword evidence="1" id="KW-0812">Transmembrane</keyword>
<reference evidence="2 3" key="1">
    <citation type="submission" date="2023-06" db="EMBL/GenBank/DDBJ databases">
        <title>Sporosarcina sp. nov., isolated from Korean traditional fermented seafood 'Jeotgal'.</title>
        <authorList>
            <person name="Yang A.-I."/>
            <person name="Shin N.-R."/>
        </authorList>
    </citation>
    <scope>NUCLEOTIDE SEQUENCE [LARGE SCALE GENOMIC DNA]</scope>
    <source>
        <strain evidence="2 3">KCTC3840</strain>
    </source>
</reference>
<keyword evidence="1" id="KW-0472">Membrane</keyword>
<organism evidence="2 3">
    <name type="scientific">Sporosarcina aquimarina</name>
    <dbReference type="NCBI Taxonomy" id="114975"/>
    <lineage>
        <taxon>Bacteria</taxon>
        <taxon>Bacillati</taxon>
        <taxon>Bacillota</taxon>
        <taxon>Bacilli</taxon>
        <taxon>Bacillales</taxon>
        <taxon>Caryophanaceae</taxon>
        <taxon>Sporosarcina</taxon>
    </lineage>
</organism>
<protein>
    <submittedName>
        <fullName evidence="2">Uncharacterized protein</fullName>
    </submittedName>
</protein>
<accession>A0ABU4FYB8</accession>
<gene>
    <name evidence="2" type="ORF">QT716_06525</name>
</gene>
<proteinExistence type="predicted"/>
<feature type="transmembrane region" description="Helical" evidence="1">
    <location>
        <begin position="14"/>
        <end position="34"/>
    </location>
</feature>
<evidence type="ECO:0000313" key="3">
    <source>
        <dbReference type="Proteomes" id="UP001280629"/>
    </source>
</evidence>
<sequence length="70" mass="8390">MNDRFEMSFKNKALTMYLILMVQTVAIQLYLTLFTEVPRIYPSSLPAIPLLIYFIWLPIHRRKKRENQSS</sequence>
<keyword evidence="3" id="KW-1185">Reference proteome</keyword>
<dbReference type="Proteomes" id="UP001280629">
    <property type="component" value="Unassembled WGS sequence"/>
</dbReference>
<evidence type="ECO:0000313" key="2">
    <source>
        <dbReference type="EMBL" id="MDW0109709.1"/>
    </source>
</evidence>
<dbReference type="RefSeq" id="WP_317935255.1">
    <property type="nucleotide sequence ID" value="NZ_JAUBDH010000003.1"/>
</dbReference>
<dbReference type="EMBL" id="JAUBDH010000003">
    <property type="protein sequence ID" value="MDW0109709.1"/>
    <property type="molecule type" value="Genomic_DNA"/>
</dbReference>
<evidence type="ECO:0000256" key="1">
    <source>
        <dbReference type="SAM" id="Phobius"/>
    </source>
</evidence>